<dbReference type="EMBL" id="AP027079">
    <property type="protein sequence ID" value="BDU69814.1"/>
    <property type="molecule type" value="Genomic_DNA"/>
</dbReference>
<evidence type="ECO:0000313" key="1">
    <source>
        <dbReference type="EMBL" id="BDU69814.1"/>
    </source>
</evidence>
<protein>
    <submittedName>
        <fullName evidence="1">Phosphoglycerate mutase</fullName>
    </submittedName>
</protein>
<dbReference type="SUPFAM" id="SSF53254">
    <property type="entry name" value="Phosphoglycerate mutase-like"/>
    <property type="match status" value="1"/>
</dbReference>
<reference evidence="2" key="1">
    <citation type="journal article" date="2023" name="Int. J. Syst. Evol. Microbiol.">
        <title>Mesoterricola silvestris gen. nov., sp. nov., Mesoterricola sediminis sp. nov., Geothrix oryzae sp. nov., Geothrix edaphica sp. nov., Geothrix rubra sp. nov., and Geothrix limicola sp. nov., six novel members of Acidobacteriota isolated from soils.</title>
        <authorList>
            <person name="Itoh H."/>
            <person name="Sugisawa Y."/>
            <person name="Mise K."/>
            <person name="Xu Z."/>
            <person name="Kuniyasu M."/>
            <person name="Ushijima N."/>
            <person name="Kawano K."/>
            <person name="Kobayashi E."/>
            <person name="Shiratori Y."/>
            <person name="Masuda Y."/>
            <person name="Senoo K."/>
        </authorList>
    </citation>
    <scope>NUCLEOTIDE SEQUENCE [LARGE SCALE GENOMIC DNA]</scope>
    <source>
        <strain evidence="2">Red222</strain>
    </source>
</reference>
<sequence length="182" mass="19863">MPVLRYRRGILLACLLALAVNLGAQDLTVVLLRHAERQSLFDADSPLAEAGLRRAQALVPLLEGFRPAVLFTSDLRRTQQTLAPLAAKLGMVPLVRSKDGSEALAAELLRDHRGRTVIVCWHHDLVKKVARGLGVKGPLPYWTLDTYDRLWIVRVPAQGAVSLEERIQEPSAPAAAGAAQGR</sequence>
<evidence type="ECO:0000313" key="2">
    <source>
        <dbReference type="Proteomes" id="UP001242010"/>
    </source>
</evidence>
<keyword evidence="2" id="KW-1185">Reference proteome</keyword>
<dbReference type="Gene3D" id="3.40.50.1240">
    <property type="entry name" value="Phosphoglycerate mutase-like"/>
    <property type="match status" value="1"/>
</dbReference>
<dbReference type="Proteomes" id="UP001242010">
    <property type="component" value="Chromosome"/>
</dbReference>
<dbReference type="InterPro" id="IPR029033">
    <property type="entry name" value="His_PPase_superfam"/>
</dbReference>
<organism evidence="1 2">
    <name type="scientific">Geothrix oryzae</name>
    <dbReference type="NCBI Taxonomy" id="2927975"/>
    <lineage>
        <taxon>Bacteria</taxon>
        <taxon>Pseudomonadati</taxon>
        <taxon>Acidobacteriota</taxon>
        <taxon>Holophagae</taxon>
        <taxon>Holophagales</taxon>
        <taxon>Holophagaceae</taxon>
        <taxon>Geothrix</taxon>
    </lineage>
</organism>
<dbReference type="InterPro" id="IPR013078">
    <property type="entry name" value="His_Pase_superF_clade-1"/>
</dbReference>
<proteinExistence type="predicted"/>
<dbReference type="Pfam" id="PF00300">
    <property type="entry name" value="His_Phos_1"/>
    <property type="match status" value="1"/>
</dbReference>
<name>A0ABM8DS31_9BACT</name>
<dbReference type="CDD" id="cd07067">
    <property type="entry name" value="HP_PGM_like"/>
    <property type="match status" value="1"/>
</dbReference>
<gene>
    <name evidence="1" type="ORF">GETHOR_19150</name>
</gene>
<accession>A0ABM8DS31</accession>
<dbReference type="RefSeq" id="WP_286353535.1">
    <property type="nucleotide sequence ID" value="NZ_AP027079.1"/>
</dbReference>